<keyword evidence="3" id="KW-0479">Metal-binding</keyword>
<reference evidence="11" key="2">
    <citation type="submission" date="2025-08" db="UniProtKB">
        <authorList>
            <consortium name="Ensembl"/>
        </authorList>
    </citation>
    <scope>IDENTIFICATION</scope>
</reference>
<dbReference type="FunFam" id="2.60.300.12:FF:000006">
    <property type="entry name" value="Iron-sulfur cluster assembly 2 mitochondrial"/>
    <property type="match status" value="1"/>
</dbReference>
<reference evidence="11" key="3">
    <citation type="submission" date="2025-09" db="UniProtKB">
        <authorList>
            <consortium name="Ensembl"/>
        </authorList>
    </citation>
    <scope>IDENTIFICATION</scope>
</reference>
<reference evidence="11" key="1">
    <citation type="submission" date="2021-04" db="EMBL/GenBank/DDBJ databases">
        <authorList>
            <consortium name="Wellcome Sanger Institute Data Sharing"/>
        </authorList>
    </citation>
    <scope>NUCLEOTIDE SEQUENCE [LARGE SCALE GENOMIC DNA]</scope>
</reference>
<dbReference type="STRING" id="64144.ENSATEP00000001326"/>
<dbReference type="GO" id="GO:0051537">
    <property type="term" value="F:2 iron, 2 sulfur cluster binding"/>
    <property type="evidence" value="ECO:0007669"/>
    <property type="project" value="TreeGrafter"/>
</dbReference>
<evidence type="ECO:0000313" key="12">
    <source>
        <dbReference type="Proteomes" id="UP000265040"/>
    </source>
</evidence>
<dbReference type="InParanoid" id="A0A3Q1I9U2"/>
<accession>A0A3Q1I9U2</accession>
<dbReference type="PANTHER" id="PTHR43011:SF1">
    <property type="entry name" value="IRON-SULFUR CLUSTER ASSEMBLY 2 HOMOLOG, MITOCHONDRIAL"/>
    <property type="match status" value="1"/>
</dbReference>
<dbReference type="NCBIfam" id="TIGR00049">
    <property type="entry name" value="iron-sulfur cluster assembly accessory protein"/>
    <property type="match status" value="1"/>
</dbReference>
<evidence type="ECO:0000259" key="10">
    <source>
        <dbReference type="Pfam" id="PF01521"/>
    </source>
</evidence>
<comment type="subcellular location">
    <subcellularLocation>
        <location evidence="1">Mitochondrion</location>
    </subcellularLocation>
</comment>
<gene>
    <name evidence="11" type="primary">ISCA2</name>
</gene>
<dbReference type="InterPro" id="IPR016092">
    <property type="entry name" value="ATAP"/>
</dbReference>
<proteinExistence type="inferred from homology"/>
<dbReference type="AlphaFoldDB" id="A0A3Q1I9U2"/>
<evidence type="ECO:0000256" key="5">
    <source>
        <dbReference type="ARBA" id="ARBA00023128"/>
    </source>
</evidence>
<dbReference type="GeneTree" id="ENSGT00390000005700"/>
<protein>
    <recommendedName>
        <fullName evidence="7">Iron-sulfur cluster assembly 2 homolog, mitochondrial</fullName>
    </recommendedName>
    <alternativeName>
        <fullName evidence="8">HESB-like domain-containing protein 1</fullName>
    </alternativeName>
</protein>
<sequence>MSVVRGAMITASKIKVLRLASASTLLNNLNLSQLTHRPPQCPQPLYTTGLQRFIGASTQEKPTSQSEDKVYLTESCVKRLGEIMEKGEYLRIHVEGGGCSGFQYKFSVDKNKNEDDRVFEQGGVGVVVDQDSLDFVKGATVDFSQELIRSTFQVLKNPQADHGCSCGSSFSVKL</sequence>
<evidence type="ECO:0000256" key="6">
    <source>
        <dbReference type="ARBA" id="ARBA00057540"/>
    </source>
</evidence>
<dbReference type="PANTHER" id="PTHR43011">
    <property type="entry name" value="IRON-SULFUR CLUSTER ASSEMBLY 2 HOMOLOG, MITOCHONDRIAL"/>
    <property type="match status" value="1"/>
</dbReference>
<evidence type="ECO:0000256" key="7">
    <source>
        <dbReference type="ARBA" id="ARBA00073313"/>
    </source>
</evidence>
<feature type="domain" description="Core" evidence="10">
    <location>
        <begin position="70"/>
        <end position="167"/>
    </location>
</feature>
<dbReference type="GeneID" id="113158608"/>
<organism evidence="11 12">
    <name type="scientific">Anabas testudineus</name>
    <name type="common">Climbing perch</name>
    <name type="synonym">Anthias testudineus</name>
    <dbReference type="NCBI Taxonomy" id="64144"/>
    <lineage>
        <taxon>Eukaryota</taxon>
        <taxon>Metazoa</taxon>
        <taxon>Chordata</taxon>
        <taxon>Craniata</taxon>
        <taxon>Vertebrata</taxon>
        <taxon>Euteleostomi</taxon>
        <taxon>Actinopterygii</taxon>
        <taxon>Neopterygii</taxon>
        <taxon>Teleostei</taxon>
        <taxon>Neoteleostei</taxon>
        <taxon>Acanthomorphata</taxon>
        <taxon>Anabantaria</taxon>
        <taxon>Anabantiformes</taxon>
        <taxon>Anabantoidei</taxon>
        <taxon>Anabantidae</taxon>
        <taxon>Anabas</taxon>
    </lineage>
</organism>
<dbReference type="SUPFAM" id="SSF89360">
    <property type="entry name" value="HesB-like domain"/>
    <property type="match status" value="1"/>
</dbReference>
<keyword evidence="5" id="KW-0496">Mitochondrion</keyword>
<evidence type="ECO:0000256" key="3">
    <source>
        <dbReference type="ARBA" id="ARBA00022723"/>
    </source>
</evidence>
<dbReference type="GO" id="GO:0005506">
    <property type="term" value="F:iron ion binding"/>
    <property type="evidence" value="ECO:0007669"/>
    <property type="project" value="TreeGrafter"/>
</dbReference>
<dbReference type="InterPro" id="IPR035903">
    <property type="entry name" value="HesB-like_dom_sf"/>
</dbReference>
<keyword evidence="4" id="KW-0408">Iron</keyword>
<dbReference type="Proteomes" id="UP000265040">
    <property type="component" value="Chromosome 12"/>
</dbReference>
<evidence type="ECO:0000256" key="8">
    <source>
        <dbReference type="ARBA" id="ARBA00077082"/>
    </source>
</evidence>
<dbReference type="Pfam" id="PF01521">
    <property type="entry name" value="Fe-S_biosyn"/>
    <property type="match status" value="1"/>
</dbReference>
<dbReference type="InterPro" id="IPR000361">
    <property type="entry name" value="ATAP_core_dom"/>
</dbReference>
<dbReference type="GO" id="GO:0120510">
    <property type="term" value="C:mitochondrial [4Fe-4S] assembly complex"/>
    <property type="evidence" value="ECO:0007669"/>
    <property type="project" value="UniProtKB-ARBA"/>
</dbReference>
<dbReference type="GO" id="GO:0051539">
    <property type="term" value="F:4 iron, 4 sulfur cluster binding"/>
    <property type="evidence" value="ECO:0007669"/>
    <property type="project" value="TreeGrafter"/>
</dbReference>
<comment type="subunit">
    <text evidence="9">Heterotetramer; forms a dimer of dimers with IBA57. Interacts with [2Fe-2S]-ISCA2 forming the heterodimer [2Fe- 2S]-ISCA2-IBA57 complex; [2Fe-2S] cluster binding is absolutely required to promote the complex formation.</text>
</comment>
<dbReference type="PROSITE" id="PS01152">
    <property type="entry name" value="HESB"/>
    <property type="match status" value="1"/>
</dbReference>
<dbReference type="Gene3D" id="2.60.300.12">
    <property type="entry name" value="HesB-like domain"/>
    <property type="match status" value="1"/>
</dbReference>
<name>A0A3Q1I9U2_ANATE</name>
<comment type="similarity">
    <text evidence="2">Belongs to the HesB/IscA family.</text>
</comment>
<comment type="function">
    <text evidence="6">Involved in the maturation of mitochondrial 4Fe-4S proteins functioning late in the iron-sulfur cluster assembly pathway. May be involved in the binding of an intermediate of Fe/S cluster assembly.</text>
</comment>
<evidence type="ECO:0000256" key="4">
    <source>
        <dbReference type="ARBA" id="ARBA00023004"/>
    </source>
</evidence>
<evidence type="ECO:0000256" key="2">
    <source>
        <dbReference type="ARBA" id="ARBA00006718"/>
    </source>
</evidence>
<dbReference type="Ensembl" id="ENSATET00000001348.3">
    <property type="protein sequence ID" value="ENSATEP00000001326.2"/>
    <property type="gene ID" value="ENSATEG00000000858.3"/>
</dbReference>
<keyword evidence="12" id="KW-1185">Reference proteome</keyword>
<dbReference type="RefSeq" id="XP_026210426.1">
    <property type="nucleotide sequence ID" value="XM_026354641.1"/>
</dbReference>
<evidence type="ECO:0000256" key="1">
    <source>
        <dbReference type="ARBA" id="ARBA00004173"/>
    </source>
</evidence>
<dbReference type="GO" id="GO:0016226">
    <property type="term" value="P:iron-sulfur cluster assembly"/>
    <property type="evidence" value="ECO:0007669"/>
    <property type="project" value="InterPro"/>
</dbReference>
<evidence type="ECO:0000313" key="11">
    <source>
        <dbReference type="Ensembl" id="ENSATEP00000001326.2"/>
    </source>
</evidence>
<evidence type="ECO:0000256" key="9">
    <source>
        <dbReference type="ARBA" id="ARBA00093471"/>
    </source>
</evidence>
<dbReference type="InterPro" id="IPR017870">
    <property type="entry name" value="FeS_cluster_insertion_CS"/>
</dbReference>